<comment type="subcellular location">
    <subcellularLocation>
        <location evidence="6">Nucleus outer membrane</location>
        <topology evidence="6">Single-pass membrane protein</topology>
    </subcellularLocation>
</comment>
<keyword evidence="7" id="KW-1185">Reference proteome</keyword>
<dbReference type="GO" id="GO:0005640">
    <property type="term" value="C:nuclear outer membrane"/>
    <property type="evidence" value="ECO:0007669"/>
    <property type="project" value="UniProtKB-SubCell"/>
</dbReference>
<evidence type="ECO:0000256" key="1">
    <source>
        <dbReference type="ARBA" id="ARBA00007387"/>
    </source>
</evidence>
<dbReference type="InterPro" id="IPR029058">
    <property type="entry name" value="AB_hydrolase_fold"/>
</dbReference>
<dbReference type="InterPro" id="IPR008547">
    <property type="entry name" value="DUF829_TMEM53"/>
</dbReference>
<dbReference type="OrthoDB" id="77878at2759"/>
<keyword evidence="3" id="KW-1133">Transmembrane helix</keyword>
<keyword evidence="5" id="KW-0539">Nucleus</keyword>
<dbReference type="Pfam" id="PF05705">
    <property type="entry name" value="DUF829"/>
    <property type="match status" value="1"/>
</dbReference>
<dbReference type="GeneID" id="109469518"/>
<dbReference type="Gene3D" id="3.40.50.1820">
    <property type="entry name" value="alpha/beta hydrolase"/>
    <property type="match status" value="1"/>
</dbReference>
<reference evidence="8" key="1">
    <citation type="submission" date="2025-08" db="UniProtKB">
        <authorList>
            <consortium name="RefSeq"/>
        </authorList>
    </citation>
    <scope>IDENTIFICATION</scope>
    <source>
        <tissue evidence="8">Gonad</tissue>
    </source>
</reference>
<evidence type="ECO:0000313" key="8">
    <source>
        <dbReference type="RefSeq" id="XP_019623599.1"/>
    </source>
</evidence>
<accession>A0A6P4YPJ5</accession>
<dbReference type="PANTHER" id="PTHR12265:SF30">
    <property type="entry name" value="TRANSMEMBRANE PROTEIN 53"/>
    <property type="match status" value="1"/>
</dbReference>
<dbReference type="KEGG" id="bbel:109469518"/>
<name>A0A6P4YPJ5_BRABE</name>
<keyword evidence="4" id="KW-0472">Membrane</keyword>
<evidence type="ECO:0000256" key="6">
    <source>
        <dbReference type="ARBA" id="ARBA00034303"/>
    </source>
</evidence>
<comment type="similarity">
    <text evidence="1">Belongs to the TMEM53 family.</text>
</comment>
<evidence type="ECO:0000313" key="7">
    <source>
        <dbReference type="Proteomes" id="UP000515135"/>
    </source>
</evidence>
<organism evidence="7 8">
    <name type="scientific">Branchiostoma belcheri</name>
    <name type="common">Amphioxus</name>
    <dbReference type="NCBI Taxonomy" id="7741"/>
    <lineage>
        <taxon>Eukaryota</taxon>
        <taxon>Metazoa</taxon>
        <taxon>Chordata</taxon>
        <taxon>Cephalochordata</taxon>
        <taxon>Leptocardii</taxon>
        <taxon>Amphioxiformes</taxon>
        <taxon>Branchiostomatidae</taxon>
        <taxon>Branchiostoma</taxon>
    </lineage>
</organism>
<gene>
    <name evidence="8" type="primary">LOC109469518</name>
</gene>
<sequence length="274" mass="31673">MADEDLEYDISFPPAAVSDDEKEPVVILLGWAGCKENHLAKYSSIHEQQGCITIRYIMPTYDIFFHTYKAKTVAYKVLELIFDLNLEDHPIFFHVFSNGGGFIYRHLTEMVASQRGGQVGALQIVGCIFDSCPSRRSLVVGMKALLTSMSHEPFLKRYSVTFFFGMMVIFNTLRSWVSWLIPLGFLRGEDDYYTAMKKDPSRWPQLFLYSHADKVVPFRQVEEVYEERKKLGVHVLAVAFEKSPHVTHLVHYRDLYMHHCNSFVKSCTMTGFIR</sequence>
<evidence type="ECO:0000256" key="4">
    <source>
        <dbReference type="ARBA" id="ARBA00023136"/>
    </source>
</evidence>
<dbReference type="Proteomes" id="UP000515135">
    <property type="component" value="Unplaced"/>
</dbReference>
<dbReference type="SUPFAM" id="SSF53474">
    <property type="entry name" value="alpha/beta-Hydrolases"/>
    <property type="match status" value="1"/>
</dbReference>
<evidence type="ECO:0000256" key="5">
    <source>
        <dbReference type="ARBA" id="ARBA00023242"/>
    </source>
</evidence>
<dbReference type="RefSeq" id="XP_019623599.1">
    <property type="nucleotide sequence ID" value="XM_019768040.1"/>
</dbReference>
<dbReference type="AlphaFoldDB" id="A0A6P4YPJ5"/>
<keyword evidence="2" id="KW-0812">Transmembrane</keyword>
<dbReference type="PANTHER" id="PTHR12265">
    <property type="entry name" value="TRANSMEMBRANE PROTEIN 53"/>
    <property type="match status" value="1"/>
</dbReference>
<proteinExistence type="inferred from homology"/>
<evidence type="ECO:0000256" key="3">
    <source>
        <dbReference type="ARBA" id="ARBA00022989"/>
    </source>
</evidence>
<protein>
    <submittedName>
        <fullName evidence="8">Transmembrane protein 53-A-like</fullName>
    </submittedName>
</protein>
<evidence type="ECO:0000256" key="2">
    <source>
        <dbReference type="ARBA" id="ARBA00022692"/>
    </source>
</evidence>